<feature type="transmembrane region" description="Helical" evidence="1">
    <location>
        <begin position="78"/>
        <end position="97"/>
    </location>
</feature>
<reference evidence="2 3" key="1">
    <citation type="journal article" date="2012" name="Sci. Rep.">
        <title>Genomic perspectives on the evolution of fungal entomopathogenicity in Beauveria bassiana.</title>
        <authorList>
            <person name="Xiao G."/>
            <person name="Ying S.H."/>
            <person name="Zheng P."/>
            <person name="Wang Z.L."/>
            <person name="Zhang S."/>
            <person name="Xie X.Q."/>
            <person name="Shang Y."/>
            <person name="St Leger R.J."/>
            <person name="Zhao G.P."/>
            <person name="Wang C."/>
            <person name="Feng M.G."/>
        </authorList>
    </citation>
    <scope>NUCLEOTIDE SEQUENCE [LARGE SCALE GENOMIC DNA]</scope>
    <source>
        <strain evidence="2 3">ARSEF 2860</strain>
    </source>
</reference>
<dbReference type="RefSeq" id="XP_008596289.1">
    <property type="nucleotide sequence ID" value="XM_008598067.1"/>
</dbReference>
<evidence type="ECO:0000313" key="2">
    <source>
        <dbReference type="EMBL" id="EJP68074.1"/>
    </source>
</evidence>
<dbReference type="AlphaFoldDB" id="J4KPU7"/>
<accession>J4KPU7</accession>
<protein>
    <submittedName>
        <fullName evidence="2">Uncharacterized protein</fullName>
    </submittedName>
</protein>
<dbReference type="InParanoid" id="J4KPU7"/>
<evidence type="ECO:0000256" key="1">
    <source>
        <dbReference type="SAM" id="Phobius"/>
    </source>
</evidence>
<feature type="transmembrane region" description="Helical" evidence="1">
    <location>
        <begin position="42"/>
        <end position="66"/>
    </location>
</feature>
<organism evidence="2 3">
    <name type="scientific">Beauveria bassiana (strain ARSEF 2860)</name>
    <name type="common">White muscardine disease fungus</name>
    <name type="synonym">Tritirachium shiotae</name>
    <dbReference type="NCBI Taxonomy" id="655819"/>
    <lineage>
        <taxon>Eukaryota</taxon>
        <taxon>Fungi</taxon>
        <taxon>Dikarya</taxon>
        <taxon>Ascomycota</taxon>
        <taxon>Pezizomycotina</taxon>
        <taxon>Sordariomycetes</taxon>
        <taxon>Hypocreomycetidae</taxon>
        <taxon>Hypocreales</taxon>
        <taxon>Cordycipitaceae</taxon>
        <taxon>Beauveria</taxon>
    </lineage>
</organism>
<keyword evidence="3" id="KW-1185">Reference proteome</keyword>
<proteinExistence type="predicted"/>
<keyword evidence="1" id="KW-1133">Transmembrane helix</keyword>
<dbReference type="Proteomes" id="UP000002762">
    <property type="component" value="Unassembled WGS sequence"/>
</dbReference>
<dbReference type="EMBL" id="JH725155">
    <property type="protein sequence ID" value="EJP68074.1"/>
    <property type="molecule type" value="Genomic_DNA"/>
</dbReference>
<name>J4KPU7_BEAB2</name>
<dbReference type="GeneID" id="19885982"/>
<gene>
    <name evidence="2" type="ORF">BBA_02970</name>
</gene>
<evidence type="ECO:0000313" key="3">
    <source>
        <dbReference type="Proteomes" id="UP000002762"/>
    </source>
</evidence>
<keyword evidence="1" id="KW-0812">Transmembrane</keyword>
<keyword evidence="1" id="KW-0472">Membrane</keyword>
<sequence length="181" mass="19845">MLLCRASSRPPETWHRRIRAPVHLLPPFPRSLIPLRLHSRQIGVFIFATVSSITATTTIPIIATIFPVSAAASNTSSNLVHVPNVVITVIISARVMLPISTLFTTRRYFDDQENVKVRNGVIFGILKAIDSAIPNLIRVAPVCLRSKNGNQVLGIAVTTGLRVSESALHPHRKGSRLTVHL</sequence>
<dbReference type="HOGENOM" id="CLU_1488747_0_0_1"/>